<sequence>MPTSTKVVTSERVSDVTGGFRINMSNPSIHSDADRLFSAHSVKRTTGFVAVEFGTSLVCPKMANEKGSGTFELTTETRLLSNFRFMVKPDGKETTFEMFDNSTKMSTSAQKIAYFSLRDLQF</sequence>
<dbReference type="AlphaFoldDB" id="A0A1U7LUZ5"/>
<dbReference type="Proteomes" id="UP000186594">
    <property type="component" value="Unassembled WGS sequence"/>
</dbReference>
<comment type="caution">
    <text evidence="1">The sequence shown here is derived from an EMBL/GenBank/DDBJ whole genome shotgun (WGS) entry which is preliminary data.</text>
</comment>
<dbReference type="EMBL" id="LXFE01000176">
    <property type="protein sequence ID" value="OLL26496.1"/>
    <property type="molecule type" value="Genomic_DNA"/>
</dbReference>
<accession>A0A1U7LUZ5</accession>
<evidence type="ECO:0000313" key="1">
    <source>
        <dbReference type="EMBL" id="OLL26496.1"/>
    </source>
</evidence>
<gene>
    <name evidence="1" type="ORF">NEOLI_002333</name>
</gene>
<evidence type="ECO:0000313" key="2">
    <source>
        <dbReference type="Proteomes" id="UP000186594"/>
    </source>
</evidence>
<reference evidence="1 2" key="1">
    <citation type="submission" date="2016-04" db="EMBL/GenBank/DDBJ databases">
        <title>Evolutionary innovation and constraint leading to complex multicellularity in the Ascomycota.</title>
        <authorList>
            <person name="Cisse O."/>
            <person name="Nguyen A."/>
            <person name="Hewitt D.A."/>
            <person name="Jedd G."/>
            <person name="Stajich J.E."/>
        </authorList>
    </citation>
    <scope>NUCLEOTIDE SEQUENCE [LARGE SCALE GENOMIC DNA]</scope>
    <source>
        <strain evidence="1 2">DAH-3</strain>
    </source>
</reference>
<organism evidence="1 2">
    <name type="scientific">Neolecta irregularis (strain DAH-3)</name>
    <dbReference type="NCBI Taxonomy" id="1198029"/>
    <lineage>
        <taxon>Eukaryota</taxon>
        <taxon>Fungi</taxon>
        <taxon>Dikarya</taxon>
        <taxon>Ascomycota</taxon>
        <taxon>Taphrinomycotina</taxon>
        <taxon>Neolectales</taxon>
        <taxon>Neolectaceae</taxon>
        <taxon>Neolecta</taxon>
    </lineage>
</organism>
<name>A0A1U7LUZ5_NEOID</name>
<keyword evidence="2" id="KW-1185">Reference proteome</keyword>
<proteinExistence type="predicted"/>
<protein>
    <submittedName>
        <fullName evidence="1">Uncharacterized protein</fullName>
    </submittedName>
</protein>